<dbReference type="InterPro" id="IPR001347">
    <property type="entry name" value="SIS_dom"/>
</dbReference>
<accession>A0A9X3S683</accession>
<reference evidence="2" key="1">
    <citation type="submission" date="2022-10" db="EMBL/GenBank/DDBJ databases">
        <title>The WGS of Solirubrobacter ginsenosidimutans DSM 21036.</title>
        <authorList>
            <person name="Jiang Z."/>
        </authorList>
    </citation>
    <scope>NUCLEOTIDE SEQUENCE</scope>
    <source>
        <strain evidence="2">DSM 21036</strain>
    </source>
</reference>
<evidence type="ECO:0000313" key="3">
    <source>
        <dbReference type="Proteomes" id="UP001149140"/>
    </source>
</evidence>
<keyword evidence="3" id="KW-1185">Reference proteome</keyword>
<dbReference type="Pfam" id="PF01380">
    <property type="entry name" value="SIS"/>
    <property type="match status" value="1"/>
</dbReference>
<dbReference type="AlphaFoldDB" id="A0A9X3S683"/>
<dbReference type="PROSITE" id="PS51464">
    <property type="entry name" value="SIS"/>
    <property type="match status" value="1"/>
</dbReference>
<name>A0A9X3S683_9ACTN</name>
<gene>
    <name evidence="2" type="ORF">OM076_31870</name>
</gene>
<evidence type="ECO:0000259" key="1">
    <source>
        <dbReference type="PROSITE" id="PS51464"/>
    </source>
</evidence>
<dbReference type="Gene3D" id="3.40.50.10490">
    <property type="entry name" value="Glucose-6-phosphate isomerase like protein, domain 1"/>
    <property type="match status" value="2"/>
</dbReference>
<sequence length="297" mass="30817">MREALAATDLGPARTGTLILSGIGASWHALAPAVDALQAAGRRAYAIHPSALAGDGISRLGDAFVLVSQSGKSTEVLDVVERLDGAPTIVISAFGDSPLARAADAWLPLGPEADTAVSTLGYTATLQTLGLLTDALLSAPSREWDALPELVDATLARLAPHAEELAPAFTRIRMLDAVGAGPAVGSAGEAALLAREALLLPAAEYETRQYLHGPMESVADGFGAVLFGAERELRLAQTLAGYGATVVTIGKGADFLVEPDPILQILPMQLLVQFVAELRGLRVDSLAREQDDTKVVA</sequence>
<dbReference type="RefSeq" id="WP_270044164.1">
    <property type="nucleotide sequence ID" value="NZ_JAPDOD010000039.1"/>
</dbReference>
<protein>
    <submittedName>
        <fullName evidence="2">SIS domain-containing protein</fullName>
    </submittedName>
</protein>
<dbReference type="PANTHER" id="PTHR10937">
    <property type="entry name" value="GLUCOSAMINE--FRUCTOSE-6-PHOSPHATE AMINOTRANSFERASE, ISOMERIZING"/>
    <property type="match status" value="1"/>
</dbReference>
<organism evidence="2 3">
    <name type="scientific">Solirubrobacter ginsenosidimutans</name>
    <dbReference type="NCBI Taxonomy" id="490573"/>
    <lineage>
        <taxon>Bacteria</taxon>
        <taxon>Bacillati</taxon>
        <taxon>Actinomycetota</taxon>
        <taxon>Thermoleophilia</taxon>
        <taxon>Solirubrobacterales</taxon>
        <taxon>Solirubrobacteraceae</taxon>
        <taxon>Solirubrobacter</taxon>
    </lineage>
</organism>
<proteinExistence type="predicted"/>
<dbReference type="InterPro" id="IPR046348">
    <property type="entry name" value="SIS_dom_sf"/>
</dbReference>
<dbReference type="PANTHER" id="PTHR10937:SF8">
    <property type="entry name" value="AMINOTRANSFERASE-RELATED"/>
    <property type="match status" value="1"/>
</dbReference>
<feature type="domain" description="SIS" evidence="1">
    <location>
        <begin position="6"/>
        <end position="144"/>
    </location>
</feature>
<dbReference type="GO" id="GO:1901135">
    <property type="term" value="P:carbohydrate derivative metabolic process"/>
    <property type="evidence" value="ECO:0007669"/>
    <property type="project" value="InterPro"/>
</dbReference>
<dbReference type="GO" id="GO:0097367">
    <property type="term" value="F:carbohydrate derivative binding"/>
    <property type="evidence" value="ECO:0007669"/>
    <property type="project" value="InterPro"/>
</dbReference>
<dbReference type="Proteomes" id="UP001149140">
    <property type="component" value="Unassembled WGS sequence"/>
</dbReference>
<evidence type="ECO:0000313" key="2">
    <source>
        <dbReference type="EMBL" id="MDA0164911.1"/>
    </source>
</evidence>
<comment type="caution">
    <text evidence="2">The sequence shown here is derived from an EMBL/GenBank/DDBJ whole genome shotgun (WGS) entry which is preliminary data.</text>
</comment>
<dbReference type="SUPFAM" id="SSF53697">
    <property type="entry name" value="SIS domain"/>
    <property type="match status" value="1"/>
</dbReference>
<dbReference type="EMBL" id="JAPDOD010000039">
    <property type="protein sequence ID" value="MDA0164911.1"/>
    <property type="molecule type" value="Genomic_DNA"/>
</dbReference>